<reference evidence="8 9" key="1">
    <citation type="journal article" date="2020" name="G3 (Bethesda)">
        <title>Genetic Underpinnings of Host Manipulation by Ophiocordyceps as Revealed by Comparative Transcriptomics.</title>
        <authorList>
            <person name="Will I."/>
            <person name="Das B."/>
            <person name="Trinh T."/>
            <person name="Brachmann A."/>
            <person name="Ohm R.A."/>
            <person name="de Bekker C."/>
        </authorList>
    </citation>
    <scope>NUCLEOTIDE SEQUENCE [LARGE SCALE GENOMIC DNA]</scope>
    <source>
        <strain evidence="8 9">EC05</strain>
    </source>
</reference>
<keyword evidence="2" id="KW-0805">Transcription regulation</keyword>
<dbReference type="GO" id="GO:0008270">
    <property type="term" value="F:zinc ion binding"/>
    <property type="evidence" value="ECO:0007669"/>
    <property type="project" value="InterPro"/>
</dbReference>
<evidence type="ECO:0000256" key="5">
    <source>
        <dbReference type="ARBA" id="ARBA00023242"/>
    </source>
</evidence>
<feature type="region of interest" description="Disordered" evidence="6">
    <location>
        <begin position="299"/>
        <end position="382"/>
    </location>
</feature>
<dbReference type="PANTHER" id="PTHR31668">
    <property type="entry name" value="GLUCOSE TRANSPORT TRANSCRIPTION REGULATOR RGT1-RELATED-RELATED"/>
    <property type="match status" value="1"/>
</dbReference>
<protein>
    <submittedName>
        <fullName evidence="8">N-terminal binuclear Zn cluster-containing/DNA binding domain-containing protein</fullName>
    </submittedName>
</protein>
<sequence>MMVDIAARMRIKAARVYWLRLGPLRRGQATAETRPISPGQRALASGHATHPAALAAMSPSRQGEPEEASGLTYPSPSAEAMDAGPFYHANARDGPSDHPDQADQHGQHDVVQDQGQMPPHDSASPPQHVSRPANLEELQLAAQLGDGLAGNPMIPATDPNMNVDEHGMRSIMPHPDTEHHQNAQYVHDAPPTDHLAMPVGPPQYQMNDGIPPRKRSKVSRACDECRRKKIKCDAQSDSGDNPCSSCARSSIRCLFSRVPQKRGPSKGYIKELADRIHSIENKLESEGNLTQDDIDKLFAPDRSRSHDQGTPGDELSRKRPYSSISTADVNTPVTARQAPWGSEPRPSTSSEGFPHEGYANSALAPQPSAMKPEPTPSKPPVASMDATMADVDEVLDVDEGALKEYLTTVQPTFPILPSTTWRMQSLLSQCPSSLREAFRIALATAAQQESPGDVKHADALLREWDNSDGSSSRASDMVHAQTLLLLSIDADRRELPTLPSLLARAVALANSMKLWRLVAVDATDGDSDDALSLKIWWSLVLMDRWHAAGTGKPVLIPDSSVVAMAGLATVLGEVCFYLTRLSKVLVRIALVLSAMPAGATTADANMATMLKDYVEDYREDLPPHVDVTSFPLVHMAYWHCRLLVTLLTPGSTALEMMWPARELSGLLMAGGQQRSPLAHHFASLAALCLTKLAKTDKTREDATQRIRDMLEAAPGGQWDGVQARLAEQMGPRSSAEATASQGLQHLADLATAHEGIEVAFGPALAAGYLDVQ</sequence>
<dbReference type="Gene3D" id="4.10.240.10">
    <property type="entry name" value="Zn(2)-C6 fungal-type DNA-binding domain"/>
    <property type="match status" value="1"/>
</dbReference>
<dbReference type="InterPro" id="IPR001138">
    <property type="entry name" value="Zn2Cys6_DnaBD"/>
</dbReference>
<evidence type="ECO:0000313" key="8">
    <source>
        <dbReference type="EMBL" id="KAF4595526.1"/>
    </source>
</evidence>
<keyword evidence="3" id="KW-0238">DNA-binding</keyword>
<gene>
    <name evidence="8" type="ORF">GQ602_001139</name>
</gene>
<evidence type="ECO:0000256" key="3">
    <source>
        <dbReference type="ARBA" id="ARBA00023125"/>
    </source>
</evidence>
<evidence type="ECO:0000256" key="4">
    <source>
        <dbReference type="ARBA" id="ARBA00023163"/>
    </source>
</evidence>
<feature type="region of interest" description="Disordered" evidence="6">
    <location>
        <begin position="27"/>
        <end position="129"/>
    </location>
</feature>
<accession>A0A8H4QDJ4</accession>
<dbReference type="InterPro" id="IPR050797">
    <property type="entry name" value="Carb_Metab_Trans_Reg"/>
</dbReference>
<keyword evidence="4" id="KW-0804">Transcription</keyword>
<dbReference type="Proteomes" id="UP000562929">
    <property type="component" value="Unassembled WGS sequence"/>
</dbReference>
<evidence type="ECO:0000256" key="2">
    <source>
        <dbReference type="ARBA" id="ARBA00023015"/>
    </source>
</evidence>
<dbReference type="GO" id="GO:0000981">
    <property type="term" value="F:DNA-binding transcription factor activity, RNA polymerase II-specific"/>
    <property type="evidence" value="ECO:0007669"/>
    <property type="project" value="InterPro"/>
</dbReference>
<dbReference type="InterPro" id="IPR036864">
    <property type="entry name" value="Zn2-C6_fun-type_DNA-bd_sf"/>
</dbReference>
<dbReference type="OrthoDB" id="5426978at2759"/>
<comment type="caution">
    <text evidence="8">The sequence shown here is derived from an EMBL/GenBank/DDBJ whole genome shotgun (WGS) entry which is preliminary data.</text>
</comment>
<feature type="compositionally biased region" description="Basic and acidic residues" evidence="6">
    <location>
        <begin position="90"/>
        <end position="111"/>
    </location>
</feature>
<evidence type="ECO:0000256" key="6">
    <source>
        <dbReference type="SAM" id="MobiDB-lite"/>
    </source>
</evidence>
<feature type="compositionally biased region" description="Polar residues" evidence="6">
    <location>
        <begin position="322"/>
        <end position="334"/>
    </location>
</feature>
<dbReference type="GO" id="GO:0003677">
    <property type="term" value="F:DNA binding"/>
    <property type="evidence" value="ECO:0007669"/>
    <property type="project" value="UniProtKB-KW"/>
</dbReference>
<dbReference type="SUPFAM" id="SSF57701">
    <property type="entry name" value="Zn2/Cys6 DNA-binding domain"/>
    <property type="match status" value="1"/>
</dbReference>
<organism evidence="8 9">
    <name type="scientific">Ophiocordyceps camponoti-floridani</name>
    <dbReference type="NCBI Taxonomy" id="2030778"/>
    <lineage>
        <taxon>Eukaryota</taxon>
        <taxon>Fungi</taxon>
        <taxon>Dikarya</taxon>
        <taxon>Ascomycota</taxon>
        <taxon>Pezizomycotina</taxon>
        <taxon>Sordariomycetes</taxon>
        <taxon>Hypocreomycetidae</taxon>
        <taxon>Hypocreales</taxon>
        <taxon>Ophiocordycipitaceae</taxon>
        <taxon>Ophiocordyceps</taxon>
    </lineage>
</organism>
<dbReference type="PANTHER" id="PTHR31668:SF26">
    <property type="entry name" value="GLUCOSE TRANSPORT TRANSCRIPTION REGULATOR RGT1-RELATED"/>
    <property type="match status" value="1"/>
</dbReference>
<dbReference type="SMART" id="SM00066">
    <property type="entry name" value="GAL4"/>
    <property type="match status" value="1"/>
</dbReference>
<evidence type="ECO:0000259" key="7">
    <source>
        <dbReference type="PROSITE" id="PS50048"/>
    </source>
</evidence>
<name>A0A8H4QDJ4_9HYPO</name>
<dbReference type="EMBL" id="JAACLJ010000001">
    <property type="protein sequence ID" value="KAF4595526.1"/>
    <property type="molecule type" value="Genomic_DNA"/>
</dbReference>
<feature type="domain" description="Zn(2)-C6 fungal-type" evidence="7">
    <location>
        <begin position="221"/>
        <end position="255"/>
    </location>
</feature>
<dbReference type="CDD" id="cd12148">
    <property type="entry name" value="fungal_TF_MHR"/>
    <property type="match status" value="1"/>
</dbReference>
<keyword evidence="5" id="KW-0539">Nucleus</keyword>
<evidence type="ECO:0000256" key="1">
    <source>
        <dbReference type="ARBA" id="ARBA00022723"/>
    </source>
</evidence>
<keyword evidence="1" id="KW-0479">Metal-binding</keyword>
<dbReference type="PROSITE" id="PS50048">
    <property type="entry name" value="ZN2_CY6_FUNGAL_2"/>
    <property type="match status" value="1"/>
</dbReference>
<proteinExistence type="predicted"/>
<dbReference type="Pfam" id="PF00172">
    <property type="entry name" value="Zn_clus"/>
    <property type="match status" value="1"/>
</dbReference>
<keyword evidence="9" id="KW-1185">Reference proteome</keyword>
<evidence type="ECO:0000313" key="9">
    <source>
        <dbReference type="Proteomes" id="UP000562929"/>
    </source>
</evidence>
<dbReference type="AlphaFoldDB" id="A0A8H4QDJ4"/>
<dbReference type="PROSITE" id="PS00463">
    <property type="entry name" value="ZN2_CY6_FUNGAL_1"/>
    <property type="match status" value="1"/>
</dbReference>
<dbReference type="CDD" id="cd00067">
    <property type="entry name" value="GAL4"/>
    <property type="match status" value="1"/>
</dbReference>